<dbReference type="Pfam" id="PF00364">
    <property type="entry name" value="Biotin_lipoyl"/>
    <property type="match status" value="1"/>
</dbReference>
<gene>
    <name evidence="6" type="ORF">INT44_004331</name>
</gene>
<dbReference type="AlphaFoldDB" id="A0A8H7USE9"/>
<dbReference type="PROSITE" id="PS50968">
    <property type="entry name" value="BIOTINYL_LIPOYL"/>
    <property type="match status" value="1"/>
</dbReference>
<keyword evidence="7" id="KW-1185">Reference proteome</keyword>
<accession>A0A8H7USE9</accession>
<dbReference type="GO" id="GO:0004742">
    <property type="term" value="F:dihydrolipoyllysine-residue acetyltransferase activity"/>
    <property type="evidence" value="ECO:0007669"/>
    <property type="project" value="TreeGrafter"/>
</dbReference>
<dbReference type="InterPro" id="IPR011053">
    <property type="entry name" value="Single_hybrid_motif"/>
</dbReference>
<feature type="domain" description="Lipoyl-binding" evidence="4">
    <location>
        <begin position="41"/>
        <end position="119"/>
    </location>
</feature>
<evidence type="ECO:0000313" key="6">
    <source>
        <dbReference type="EMBL" id="KAG2189189.1"/>
    </source>
</evidence>
<dbReference type="PROSITE" id="PS51826">
    <property type="entry name" value="PSBD"/>
    <property type="match status" value="1"/>
</dbReference>
<feature type="compositionally biased region" description="Basic and acidic residues" evidence="3">
    <location>
        <begin position="135"/>
        <end position="146"/>
    </location>
</feature>
<name>A0A8H7USE9_9FUNG</name>
<evidence type="ECO:0000256" key="3">
    <source>
        <dbReference type="SAM" id="MobiDB-lite"/>
    </source>
</evidence>
<protein>
    <submittedName>
        <fullName evidence="6">Uncharacterized protein</fullName>
    </submittedName>
</protein>
<evidence type="ECO:0000259" key="5">
    <source>
        <dbReference type="PROSITE" id="PS51826"/>
    </source>
</evidence>
<feature type="region of interest" description="Disordered" evidence="3">
    <location>
        <begin position="135"/>
        <end position="169"/>
    </location>
</feature>
<dbReference type="InterPro" id="IPR004167">
    <property type="entry name" value="PSBD"/>
</dbReference>
<dbReference type="FunFam" id="2.40.50.100:FF:000010">
    <property type="entry name" value="Acetyltransferase component of pyruvate dehydrogenase complex"/>
    <property type="match status" value="1"/>
</dbReference>
<dbReference type="Gene3D" id="2.40.50.100">
    <property type="match status" value="1"/>
</dbReference>
<dbReference type="Proteomes" id="UP000612746">
    <property type="component" value="Unassembled WGS sequence"/>
</dbReference>
<dbReference type="Gene3D" id="4.10.320.10">
    <property type="entry name" value="E3-binding domain"/>
    <property type="match status" value="1"/>
</dbReference>
<organism evidence="6 7">
    <name type="scientific">Umbelopsis vinacea</name>
    <dbReference type="NCBI Taxonomy" id="44442"/>
    <lineage>
        <taxon>Eukaryota</taxon>
        <taxon>Fungi</taxon>
        <taxon>Fungi incertae sedis</taxon>
        <taxon>Mucoromycota</taxon>
        <taxon>Mucoromycotina</taxon>
        <taxon>Umbelopsidomycetes</taxon>
        <taxon>Umbelopsidales</taxon>
        <taxon>Umbelopsidaceae</taxon>
        <taxon>Umbelopsis</taxon>
    </lineage>
</organism>
<dbReference type="GO" id="GO:0006086">
    <property type="term" value="P:pyruvate decarboxylation to acetyl-CoA"/>
    <property type="evidence" value="ECO:0007669"/>
    <property type="project" value="InterPro"/>
</dbReference>
<reference evidence="6" key="1">
    <citation type="submission" date="2020-12" db="EMBL/GenBank/DDBJ databases">
        <title>Metabolic potential, ecology and presence of endohyphal bacteria is reflected in genomic diversity of Mucoromycotina.</title>
        <authorList>
            <person name="Muszewska A."/>
            <person name="Okrasinska A."/>
            <person name="Steczkiewicz K."/>
            <person name="Drgas O."/>
            <person name="Orlowska M."/>
            <person name="Perlinska-Lenart U."/>
            <person name="Aleksandrzak-Piekarczyk T."/>
            <person name="Szatraj K."/>
            <person name="Zielenkiewicz U."/>
            <person name="Pilsyk S."/>
            <person name="Malc E."/>
            <person name="Mieczkowski P."/>
            <person name="Kruszewska J.S."/>
            <person name="Biernat P."/>
            <person name="Pawlowska J."/>
        </authorList>
    </citation>
    <scope>NUCLEOTIDE SEQUENCE</scope>
    <source>
        <strain evidence="6">WA0000051536</strain>
    </source>
</reference>
<dbReference type="PANTHER" id="PTHR23151">
    <property type="entry name" value="DIHYDROLIPOAMIDE ACETYL/SUCCINYL-TRANSFERASE-RELATED"/>
    <property type="match status" value="1"/>
</dbReference>
<feature type="domain" description="Peripheral subunit-binding (PSBD)" evidence="5">
    <location>
        <begin position="174"/>
        <end position="212"/>
    </location>
</feature>
<dbReference type="InterPro" id="IPR045257">
    <property type="entry name" value="E2/Pdx1"/>
</dbReference>
<dbReference type="OrthoDB" id="537444at2759"/>
<dbReference type="EMBL" id="JAEPRA010000001">
    <property type="protein sequence ID" value="KAG2189189.1"/>
    <property type="molecule type" value="Genomic_DNA"/>
</dbReference>
<evidence type="ECO:0000256" key="2">
    <source>
        <dbReference type="ARBA" id="ARBA00022823"/>
    </source>
</evidence>
<comment type="similarity">
    <text evidence="1">Belongs to the 2-oxoacid dehydrogenase family.</text>
</comment>
<dbReference type="GO" id="GO:0045254">
    <property type="term" value="C:pyruvate dehydrogenase complex"/>
    <property type="evidence" value="ECO:0007669"/>
    <property type="project" value="InterPro"/>
</dbReference>
<feature type="compositionally biased region" description="Basic and acidic residues" evidence="3">
    <location>
        <begin position="160"/>
        <end position="169"/>
    </location>
</feature>
<dbReference type="Pfam" id="PF02817">
    <property type="entry name" value="E3_binding"/>
    <property type="match status" value="1"/>
</dbReference>
<dbReference type="SUPFAM" id="SSF51230">
    <property type="entry name" value="Single hybrid motif"/>
    <property type="match status" value="1"/>
</dbReference>
<dbReference type="PANTHER" id="PTHR23151:SF82">
    <property type="entry name" value="PYRUVATE DEHYDROGENASE COMPLEX PROTEIN X COMPONENT, MITOCHONDRIAL"/>
    <property type="match status" value="1"/>
</dbReference>
<proteinExistence type="inferred from homology"/>
<evidence type="ECO:0000313" key="7">
    <source>
        <dbReference type="Proteomes" id="UP000612746"/>
    </source>
</evidence>
<keyword evidence="2" id="KW-0450">Lipoyl</keyword>
<dbReference type="InterPro" id="IPR036625">
    <property type="entry name" value="E3-bd_dom_sf"/>
</dbReference>
<dbReference type="SUPFAM" id="SSF47005">
    <property type="entry name" value="Peripheral subunit-binding domain of 2-oxo acid dehydrogenase complex"/>
    <property type="match status" value="1"/>
</dbReference>
<dbReference type="InterPro" id="IPR000089">
    <property type="entry name" value="Biotin_lipoyl"/>
</dbReference>
<comment type="caution">
    <text evidence="6">The sequence shown here is derived from an EMBL/GenBank/DDBJ whole genome shotgun (WGS) entry which is preliminary data.</text>
</comment>
<sequence>MTLASTRDKVTRGLYELQLQHIIYDTMHPLRFHTSSVQAAVTKFGMPAMSPTMTEGTIIKWKKKEGKHREEVAAGDVILEVETDKAQIDVEAADDGIFAKILVQEGERVPVNTTIALLAEEGDDISNIEIPADEPKEAAPAEEKSEAAPAAPAAPTPTEPIDHHDIDTSKLKKPLSPAVLSLLLQHGVKDVSSIKPTGPNGRLLKGDVLGHLGLISYKAPPPFAKTAAPPRDQIVFAKPAAKADAKKAAAPAIPMFISKSVAVDNLFNLRSVINSTYGSNLTLDEFFAKAAARALRDLNKPSTSSSSTAGVVHNGSGASSVSDTFSGAKYNIFNLAPAKYDFISDSYESAKPYTLTVSSSKKVGGSTTAESYEDLLDFLGGAKPSAKAKSVHMASADNLFLQPAQKSAYNTVELKLEGGEKKGQVLNDAKASVFLDRMEYYVQHPEELVA</sequence>
<evidence type="ECO:0000256" key="1">
    <source>
        <dbReference type="ARBA" id="ARBA00007317"/>
    </source>
</evidence>
<dbReference type="CDD" id="cd06849">
    <property type="entry name" value="lipoyl_domain"/>
    <property type="match status" value="1"/>
</dbReference>
<evidence type="ECO:0000259" key="4">
    <source>
        <dbReference type="PROSITE" id="PS50968"/>
    </source>
</evidence>